<dbReference type="GeneID" id="95378076"/>
<evidence type="ECO:0000259" key="1">
    <source>
        <dbReference type="Pfam" id="PF13524"/>
    </source>
</evidence>
<gene>
    <name evidence="2" type="ORF">M5X16_16530</name>
    <name evidence="3" type="ORF">PC41400_25120</name>
</gene>
<dbReference type="KEGG" id="pchi:PC41400_25120"/>
<evidence type="ECO:0000313" key="4">
    <source>
        <dbReference type="Proteomes" id="UP000288943"/>
    </source>
</evidence>
<evidence type="ECO:0000313" key="3">
    <source>
        <dbReference type="EMBL" id="QAV20785.1"/>
    </source>
</evidence>
<protein>
    <submittedName>
        <fullName evidence="2">Glycosyltransferase</fullName>
        <ecNumber evidence="2">2.4.-.-</ecNumber>
    </submittedName>
</protein>
<dbReference type="GO" id="GO:0016757">
    <property type="term" value="F:glycosyltransferase activity"/>
    <property type="evidence" value="ECO:0007669"/>
    <property type="project" value="UniProtKB-KW"/>
</dbReference>
<reference evidence="2 5" key="2">
    <citation type="submission" date="2022-05" db="EMBL/GenBank/DDBJ databases">
        <title>Genome Sequencing of Bee-Associated Microbes.</title>
        <authorList>
            <person name="Dunlap C."/>
        </authorList>
    </citation>
    <scope>NUCLEOTIDE SEQUENCE [LARGE SCALE GENOMIC DNA]</scope>
    <source>
        <strain evidence="2 5">NRRL B-23120</strain>
    </source>
</reference>
<dbReference type="EMBL" id="CP026520">
    <property type="protein sequence ID" value="QAV20785.1"/>
    <property type="molecule type" value="Genomic_DNA"/>
</dbReference>
<dbReference type="RefSeq" id="WP_042230660.1">
    <property type="nucleotide sequence ID" value="NZ_CP026520.1"/>
</dbReference>
<keyword evidence="2" id="KW-0808">Transferase</keyword>
<dbReference type="InterPro" id="IPR055259">
    <property type="entry name" value="YkvP/CgeB_Glyco_trans-like"/>
</dbReference>
<sequence>MRKRVKRGRHPVKTPEKARSEGYIRGWEQGCRYGSSRAVLNRLPAPAFGFFEKRVLFVQQGFEAIDAGIQQGLAALTRELIVCAPEHMLQTAAASRPDMMLVLNGLHVFPEDHLAQADGVRGLGIRTAIWFADDPYFMDLTPAIVPHYDYIFTHERNAVAYYRSLGCERVYHLPLAAAGHIYYPQPAEPSYLSDVCFIGNAFPNRIDFIDALAPALTGRKVVLIGALWDRLKHYKQFRRGIHLGWKPMDEAAKYYNGARIVLNLHRAPLDPVYSKNKIGLPAGSINPRSYEIAACGSFQLTDLRGDLAELYTPGAEIETFTSPQDCAGKLLYYLRNEERRREIAVRGLMRTRASHSFEARLSQLLQIVFG</sequence>
<reference evidence="3 4" key="1">
    <citation type="submission" date="2018-01" db="EMBL/GenBank/DDBJ databases">
        <title>The whole genome sequencing and assembly of Paenibacillus chitinolyticus KCCM 41400 strain.</title>
        <authorList>
            <person name="Kim J.-Y."/>
            <person name="Park M.-K."/>
            <person name="Lee Y.-J."/>
            <person name="Yi H."/>
            <person name="Bahn Y.-S."/>
            <person name="Kim J.F."/>
            <person name="Lee D.-W."/>
        </authorList>
    </citation>
    <scope>NUCLEOTIDE SEQUENCE [LARGE SCALE GENOMIC DNA]</scope>
    <source>
        <strain evidence="3 4">KCCM 41400</strain>
    </source>
</reference>
<dbReference type="EC" id="2.4.-.-" evidence="2"/>
<dbReference type="SUPFAM" id="SSF53756">
    <property type="entry name" value="UDP-Glycosyltransferase/glycogen phosphorylase"/>
    <property type="match status" value="1"/>
</dbReference>
<evidence type="ECO:0000313" key="2">
    <source>
        <dbReference type="EMBL" id="MCY9597369.1"/>
    </source>
</evidence>
<dbReference type="AlphaFoldDB" id="A0A410X2F1"/>
<dbReference type="EMBL" id="JAMDMJ010000020">
    <property type="protein sequence ID" value="MCY9597369.1"/>
    <property type="molecule type" value="Genomic_DNA"/>
</dbReference>
<keyword evidence="5" id="KW-1185">Reference proteome</keyword>
<dbReference type="Pfam" id="PF13524">
    <property type="entry name" value="Glyco_trans_1_2"/>
    <property type="match status" value="1"/>
</dbReference>
<keyword evidence="2" id="KW-0328">Glycosyltransferase</keyword>
<dbReference type="OrthoDB" id="110463at2"/>
<dbReference type="Proteomes" id="UP000288943">
    <property type="component" value="Chromosome"/>
</dbReference>
<accession>A0A410X2F1</accession>
<organism evidence="3 4">
    <name type="scientific">Paenibacillus chitinolyticus</name>
    <dbReference type="NCBI Taxonomy" id="79263"/>
    <lineage>
        <taxon>Bacteria</taxon>
        <taxon>Bacillati</taxon>
        <taxon>Bacillota</taxon>
        <taxon>Bacilli</taxon>
        <taxon>Bacillales</taxon>
        <taxon>Paenibacillaceae</taxon>
        <taxon>Paenibacillus</taxon>
    </lineage>
</organism>
<feature type="domain" description="Spore protein YkvP/CgeB glycosyl transferase-like" evidence="1">
    <location>
        <begin position="207"/>
        <end position="366"/>
    </location>
</feature>
<name>A0A410X2F1_9BACL</name>
<dbReference type="Proteomes" id="UP001527202">
    <property type="component" value="Unassembled WGS sequence"/>
</dbReference>
<evidence type="ECO:0000313" key="5">
    <source>
        <dbReference type="Proteomes" id="UP001527202"/>
    </source>
</evidence>
<proteinExistence type="predicted"/>